<name>A0A224XI15_9HEMI</name>
<organism evidence="2">
    <name type="scientific">Panstrongylus lignarius</name>
    <dbReference type="NCBI Taxonomy" id="156445"/>
    <lineage>
        <taxon>Eukaryota</taxon>
        <taxon>Metazoa</taxon>
        <taxon>Ecdysozoa</taxon>
        <taxon>Arthropoda</taxon>
        <taxon>Hexapoda</taxon>
        <taxon>Insecta</taxon>
        <taxon>Pterygota</taxon>
        <taxon>Neoptera</taxon>
        <taxon>Paraneoptera</taxon>
        <taxon>Hemiptera</taxon>
        <taxon>Heteroptera</taxon>
        <taxon>Panheteroptera</taxon>
        <taxon>Cimicomorpha</taxon>
        <taxon>Reduviidae</taxon>
        <taxon>Triatominae</taxon>
        <taxon>Panstrongylus</taxon>
    </lineage>
</organism>
<feature type="chain" id="PRO_5012827209" evidence="1">
    <location>
        <begin position="29"/>
        <end position="264"/>
    </location>
</feature>
<reference evidence="2" key="1">
    <citation type="journal article" date="2018" name="PLoS Negl. Trop. Dis.">
        <title>An insight into the salivary gland and fat body transcriptome of Panstrongylus lignarius (Hemiptera: Heteroptera), the main vector of Chagas disease in Peru.</title>
        <authorList>
            <person name="Nevoa J.C."/>
            <person name="Mendes M.T."/>
            <person name="da Silva M.V."/>
            <person name="Soares S.C."/>
            <person name="Oliveira C.J.F."/>
            <person name="Ribeiro J.M.C."/>
        </authorList>
    </citation>
    <scope>NUCLEOTIDE SEQUENCE</scope>
</reference>
<protein>
    <submittedName>
        <fullName evidence="2">Putative secreted protein</fullName>
    </submittedName>
</protein>
<evidence type="ECO:0000313" key="2">
    <source>
        <dbReference type="EMBL" id="JAW12136.1"/>
    </source>
</evidence>
<proteinExistence type="predicted"/>
<keyword evidence="1" id="KW-0732">Signal</keyword>
<dbReference type="AlphaFoldDB" id="A0A224XI15"/>
<dbReference type="EMBL" id="GFTR01004290">
    <property type="protein sequence ID" value="JAW12136.1"/>
    <property type="molecule type" value="Transcribed_RNA"/>
</dbReference>
<sequence>MKVNIGRSSRLCTTAVFMVLWTSQLILATSADHEGVVTGNTFNTEPEYSNTLNEEIWKSKRVPEEYIKESNHGVFHKEASKSRSTAKQFQRKTRSINGLEIRNFYKAMLAKNIRWAADNFNKIISNHFSVDFIKQSYEMINNFDCFMELAEMLDYDKQLQIYSVLQDLLLEENESYGDICHLGILWFKMYDLRYVNGNSSKAFKFDQEYRNGNAVNRERYIKTNGGKYLFLWWKDFSIIPSMITTNLYNRLQLLSEKNGHNAVR</sequence>
<feature type="signal peptide" evidence="1">
    <location>
        <begin position="1"/>
        <end position="28"/>
    </location>
</feature>
<accession>A0A224XI15</accession>
<evidence type="ECO:0000256" key="1">
    <source>
        <dbReference type="SAM" id="SignalP"/>
    </source>
</evidence>